<dbReference type="EMBL" id="BMZI01000001">
    <property type="protein sequence ID" value="GHB06984.1"/>
    <property type="molecule type" value="Genomic_DNA"/>
</dbReference>
<organism evidence="1 2">
    <name type="scientific">Salinicola rhizosphaerae</name>
    <dbReference type="NCBI Taxonomy" id="1443141"/>
    <lineage>
        <taxon>Bacteria</taxon>
        <taxon>Pseudomonadati</taxon>
        <taxon>Pseudomonadota</taxon>
        <taxon>Gammaproteobacteria</taxon>
        <taxon>Oceanospirillales</taxon>
        <taxon>Halomonadaceae</taxon>
        <taxon>Salinicola</taxon>
    </lineage>
</organism>
<dbReference type="RefSeq" id="WP_189442572.1">
    <property type="nucleotide sequence ID" value="NZ_BMZI01000001.1"/>
</dbReference>
<dbReference type="SUPFAM" id="SSF52540">
    <property type="entry name" value="P-loop containing nucleoside triphosphate hydrolases"/>
    <property type="match status" value="1"/>
</dbReference>
<dbReference type="Proteomes" id="UP000646745">
    <property type="component" value="Unassembled WGS sequence"/>
</dbReference>
<keyword evidence="2" id="KW-1185">Reference proteome</keyword>
<evidence type="ECO:0000313" key="2">
    <source>
        <dbReference type="Proteomes" id="UP000646745"/>
    </source>
</evidence>
<protein>
    <recommendedName>
        <fullName evidence="3">Sulfotransferase family protein</fullName>
    </recommendedName>
</protein>
<dbReference type="InterPro" id="IPR027417">
    <property type="entry name" value="P-loop_NTPase"/>
</dbReference>
<proteinExistence type="predicted"/>
<dbReference type="Gene3D" id="3.40.50.300">
    <property type="entry name" value="P-loop containing nucleotide triphosphate hydrolases"/>
    <property type="match status" value="1"/>
</dbReference>
<evidence type="ECO:0000313" key="1">
    <source>
        <dbReference type="EMBL" id="GHB06984.1"/>
    </source>
</evidence>
<reference evidence="2" key="1">
    <citation type="journal article" date="2019" name="Int. J. Syst. Evol. Microbiol.">
        <title>The Global Catalogue of Microorganisms (GCM) 10K type strain sequencing project: providing services to taxonomists for standard genome sequencing and annotation.</title>
        <authorList>
            <consortium name="The Broad Institute Genomics Platform"/>
            <consortium name="The Broad Institute Genome Sequencing Center for Infectious Disease"/>
            <person name="Wu L."/>
            <person name="Ma J."/>
        </authorList>
    </citation>
    <scope>NUCLEOTIDE SEQUENCE [LARGE SCALE GENOMIC DNA]</scope>
    <source>
        <strain evidence="2">KCTC 32998</strain>
    </source>
</reference>
<comment type="caution">
    <text evidence="1">The sequence shown here is derived from an EMBL/GenBank/DDBJ whole genome shotgun (WGS) entry which is preliminary data.</text>
</comment>
<sequence>MFPEVVFVSWGYIVLAKIFIHPGAHKTATTAVQSVLNRSYNEGVRIVTPKDYRFSQFDRVWRGLDSGDLLKLFKEEFVSADVCWVSEERLLGEPLMAGDFYPKRIELARLIECLVEEGHEVKVLLTVRNMFDFLRSWYLQVVFSGASSLSFIEYLESRKATTPQWAEICSSISQVCTLKVVAYESLLVSPEKFADDLNDFFESNVFSSDSFDKIENPSIDSEAYAVMLSAKGLPKRTKAKLGTMVKKGFKHGEPPVVCGEFIEDVLRKYFSSDNVLFFEEYLNDLTISDYWS</sequence>
<evidence type="ECO:0008006" key="3">
    <source>
        <dbReference type="Google" id="ProtNLM"/>
    </source>
</evidence>
<name>A0ABQ3DPK8_9GAMM</name>
<accession>A0ABQ3DPK8</accession>
<gene>
    <name evidence="1" type="ORF">GCM10009038_00190</name>
</gene>